<organism evidence="5 6">
    <name type="scientific">Neolecta irregularis (strain DAH-3)</name>
    <dbReference type="NCBI Taxonomy" id="1198029"/>
    <lineage>
        <taxon>Eukaryota</taxon>
        <taxon>Fungi</taxon>
        <taxon>Dikarya</taxon>
        <taxon>Ascomycota</taxon>
        <taxon>Taphrinomycotina</taxon>
        <taxon>Neolectales</taxon>
        <taxon>Neolectaceae</taxon>
        <taxon>Neolecta</taxon>
    </lineage>
</organism>
<evidence type="ECO:0000256" key="2">
    <source>
        <dbReference type="ARBA" id="ARBA00006617"/>
    </source>
</evidence>
<keyword evidence="3" id="KW-1000">Mitochondrion outer membrane</keyword>
<evidence type="ECO:0000313" key="6">
    <source>
        <dbReference type="Proteomes" id="UP000186594"/>
    </source>
</evidence>
<sequence length="214" mass="23598">MQYTAVIVGSTGLVGSKLLQQLSVHPDFSHVTALSRREMPSMPKVRNQVVDFANLEECKKHLKADFMFSCLGTTKKEAGTFENQWKIDNTLNYDLAKIAKDNGVKGYILCSSQGANPNSWIGYAKMKGKLDSDVIALAFEKVKIVRPGIIIGDRPRIRFLENVIQGLSIRIPLKWVVPAIRAEDIATAMIKLALDEKNTDIIVANEGLKALAGV</sequence>
<keyword evidence="3" id="KW-0472">Membrane</keyword>
<dbReference type="InterPro" id="IPR036291">
    <property type="entry name" value="NAD(P)-bd_dom_sf"/>
</dbReference>
<dbReference type="EMBL" id="LXFE01003687">
    <property type="protein sequence ID" value="OLL22230.1"/>
    <property type="molecule type" value="Genomic_DNA"/>
</dbReference>
<gene>
    <name evidence="5" type="ORF">NEOLI_003168</name>
</gene>
<dbReference type="PANTHER" id="PTHR14097:SF7">
    <property type="entry name" value="OXIDOREDUCTASE HTATIP2"/>
    <property type="match status" value="1"/>
</dbReference>
<keyword evidence="3" id="KW-0496">Mitochondrion</keyword>
<dbReference type="OMA" id="LGRTEWP"/>
<dbReference type="Gene3D" id="3.40.50.720">
    <property type="entry name" value="NAD(P)-binding Rossmann-like Domain"/>
    <property type="match status" value="1"/>
</dbReference>
<dbReference type="GO" id="GO:1901607">
    <property type="term" value="P:alpha-amino acid biosynthetic process"/>
    <property type="evidence" value="ECO:0007669"/>
    <property type="project" value="UniProtKB-ARBA"/>
</dbReference>
<name>A0A1U7LHU5_NEOID</name>
<reference evidence="5 6" key="1">
    <citation type="submission" date="2016-04" db="EMBL/GenBank/DDBJ databases">
        <title>Evolutionary innovation and constraint leading to complex multicellularity in the Ascomycota.</title>
        <authorList>
            <person name="Cisse O."/>
            <person name="Nguyen A."/>
            <person name="Hewitt D.A."/>
            <person name="Jedd G."/>
            <person name="Stajich J.E."/>
        </authorList>
    </citation>
    <scope>NUCLEOTIDE SEQUENCE [LARGE SCALE GENOMIC DNA]</scope>
    <source>
        <strain evidence="5 6">DAH-3</strain>
    </source>
</reference>
<dbReference type="InterPro" id="IPR000534">
    <property type="entry name" value="Semialdehyde_DH_NAD-bd"/>
</dbReference>
<dbReference type="GO" id="GO:0051170">
    <property type="term" value="P:import into nucleus"/>
    <property type="evidence" value="ECO:0007669"/>
    <property type="project" value="TreeGrafter"/>
</dbReference>
<comment type="similarity">
    <text evidence="2">Belongs to the FMP52 family.</text>
</comment>
<protein>
    <submittedName>
        <fullName evidence="5">Protein FMP52, mitochondrial</fullName>
    </submittedName>
</protein>
<proteinExistence type="inferred from homology"/>
<comment type="caution">
    <text evidence="5">The sequence shown here is derived from an EMBL/GenBank/DDBJ whole genome shotgun (WGS) entry which is preliminary data.</text>
</comment>
<evidence type="ECO:0000313" key="5">
    <source>
        <dbReference type="EMBL" id="OLL22230.1"/>
    </source>
</evidence>
<feature type="domain" description="Semialdehyde dehydrogenase NAD-binding" evidence="4">
    <location>
        <begin position="6"/>
        <end position="75"/>
    </location>
</feature>
<accession>A0A1U7LHU5</accession>
<evidence type="ECO:0000256" key="1">
    <source>
        <dbReference type="ARBA" id="ARBA00004450"/>
    </source>
</evidence>
<dbReference type="Pfam" id="PF01118">
    <property type="entry name" value="Semialdhyde_dh"/>
    <property type="match status" value="1"/>
</dbReference>
<dbReference type="OrthoDB" id="430436at2759"/>
<dbReference type="SUPFAM" id="SSF51735">
    <property type="entry name" value="NAD(P)-binding Rossmann-fold domains"/>
    <property type="match status" value="1"/>
</dbReference>
<keyword evidence="6" id="KW-1185">Reference proteome</keyword>
<dbReference type="GO" id="GO:0005741">
    <property type="term" value="C:mitochondrial outer membrane"/>
    <property type="evidence" value="ECO:0007669"/>
    <property type="project" value="UniProtKB-SubCell"/>
</dbReference>
<dbReference type="PANTHER" id="PTHR14097">
    <property type="entry name" value="OXIDOREDUCTASE HTATIP2"/>
    <property type="match status" value="1"/>
</dbReference>
<evidence type="ECO:0000259" key="4">
    <source>
        <dbReference type="Pfam" id="PF01118"/>
    </source>
</evidence>
<dbReference type="AlphaFoldDB" id="A0A1U7LHU5"/>
<dbReference type="GO" id="GO:0016620">
    <property type="term" value="F:oxidoreductase activity, acting on the aldehyde or oxo group of donors, NAD or NADP as acceptor"/>
    <property type="evidence" value="ECO:0007669"/>
    <property type="project" value="InterPro"/>
</dbReference>
<dbReference type="STRING" id="1198029.A0A1U7LHU5"/>
<comment type="subcellular location">
    <subcellularLocation>
        <location evidence="1">Mitochondrion outer membrane</location>
        <topology evidence="1">Peripheral membrane protein</topology>
    </subcellularLocation>
</comment>
<dbReference type="GO" id="GO:0051287">
    <property type="term" value="F:NAD binding"/>
    <property type="evidence" value="ECO:0007669"/>
    <property type="project" value="InterPro"/>
</dbReference>
<dbReference type="Proteomes" id="UP000186594">
    <property type="component" value="Unassembled WGS sequence"/>
</dbReference>
<evidence type="ECO:0000256" key="3">
    <source>
        <dbReference type="ARBA" id="ARBA00022787"/>
    </source>
</evidence>